<dbReference type="CDD" id="cd00586">
    <property type="entry name" value="4HBT"/>
    <property type="match status" value="1"/>
</dbReference>
<comment type="caution">
    <text evidence="1">The sequence shown here is derived from an EMBL/GenBank/DDBJ whole genome shotgun (WGS) entry which is preliminary data.</text>
</comment>
<dbReference type="SUPFAM" id="SSF54637">
    <property type="entry name" value="Thioesterase/thiol ester dehydrase-isomerase"/>
    <property type="match status" value="1"/>
</dbReference>
<keyword evidence="2" id="KW-1185">Reference proteome</keyword>
<gene>
    <name evidence="1" type="ORF">KAJ83_09455</name>
</gene>
<protein>
    <submittedName>
        <fullName evidence="1">Acyl-CoA thioesterase</fullName>
    </submittedName>
</protein>
<proteinExistence type="predicted"/>
<evidence type="ECO:0000313" key="1">
    <source>
        <dbReference type="EMBL" id="MBP5857233.1"/>
    </source>
</evidence>
<reference evidence="1" key="1">
    <citation type="submission" date="2021-04" db="EMBL/GenBank/DDBJ databases">
        <authorList>
            <person name="Zhang D.-C."/>
        </authorList>
    </citation>
    <scope>NUCLEOTIDE SEQUENCE</scope>
    <source>
        <strain evidence="1">CGMCC 1.15697</strain>
    </source>
</reference>
<dbReference type="AlphaFoldDB" id="A0A8J7S285"/>
<evidence type="ECO:0000313" key="2">
    <source>
        <dbReference type="Proteomes" id="UP000672602"/>
    </source>
</evidence>
<organism evidence="1 2">
    <name type="scientific">Marivibrio halodurans</name>
    <dbReference type="NCBI Taxonomy" id="2039722"/>
    <lineage>
        <taxon>Bacteria</taxon>
        <taxon>Pseudomonadati</taxon>
        <taxon>Pseudomonadota</taxon>
        <taxon>Alphaproteobacteria</taxon>
        <taxon>Rhodospirillales</taxon>
        <taxon>Rhodospirillaceae</taxon>
        <taxon>Marivibrio</taxon>
    </lineage>
</organism>
<name>A0A8J7S285_9PROT</name>
<sequence length="146" mass="16541">MADFETRITVRFQHCDPAGIVFFPRWYEMLNEVVERWFDEGLGCDFRELHGPMHSGIPALSTKAEYRSPGLLGESVLWRLRIVKLGGSSIALRVEGEGEDGRLRVGFDHVIVFADLGPPPKAKRVPDDLRRRMEAFLASDIADVEE</sequence>
<dbReference type="InterPro" id="IPR029069">
    <property type="entry name" value="HotDog_dom_sf"/>
</dbReference>
<dbReference type="RefSeq" id="WP_210681824.1">
    <property type="nucleotide sequence ID" value="NZ_JAGMWN010000004.1"/>
</dbReference>
<dbReference type="Pfam" id="PF13279">
    <property type="entry name" value="4HBT_2"/>
    <property type="match status" value="1"/>
</dbReference>
<accession>A0A8J7S285</accession>
<dbReference type="EMBL" id="JAGMWN010000004">
    <property type="protein sequence ID" value="MBP5857233.1"/>
    <property type="molecule type" value="Genomic_DNA"/>
</dbReference>
<dbReference type="Gene3D" id="3.10.129.10">
    <property type="entry name" value="Hotdog Thioesterase"/>
    <property type="match status" value="1"/>
</dbReference>
<dbReference type="Proteomes" id="UP000672602">
    <property type="component" value="Unassembled WGS sequence"/>
</dbReference>